<dbReference type="EMBL" id="CP058905">
    <property type="protein sequence ID" value="QLJ97678.1"/>
    <property type="molecule type" value="Genomic_DNA"/>
</dbReference>
<organism evidence="2">
    <name type="scientific">Micromonospora carbonacea</name>
    <dbReference type="NCBI Taxonomy" id="47853"/>
    <lineage>
        <taxon>Bacteria</taxon>
        <taxon>Bacillati</taxon>
        <taxon>Actinomycetota</taxon>
        <taxon>Actinomycetes</taxon>
        <taxon>Micromonosporales</taxon>
        <taxon>Micromonosporaceae</taxon>
        <taxon>Micromonospora</taxon>
    </lineage>
</organism>
<name>A0A7D5Y5G9_9ACTN</name>
<evidence type="ECO:0000313" key="2">
    <source>
        <dbReference type="EMBL" id="QLJ97678.1"/>
    </source>
</evidence>
<gene>
    <name evidence="2" type="ORF">HZU44_23320</name>
</gene>
<feature type="region of interest" description="Disordered" evidence="1">
    <location>
        <begin position="46"/>
        <end position="68"/>
    </location>
</feature>
<reference evidence="2" key="1">
    <citation type="submission" date="2020-08" db="EMBL/GenBank/DDBJ databases">
        <title>A bifunctional nitrone conjugated secondary metabolite targeting the ribosome.</title>
        <authorList>
            <person name="Limbrick E.M."/>
            <person name="Graf M."/>
            <person name="Derewacz D.K."/>
            <person name="Nguyen F."/>
            <person name="Spraggins J.M."/>
            <person name="Wieland M."/>
            <person name="Ynigez-Gutierrez A.E."/>
            <person name="Reisman B.J."/>
            <person name="Zinshteyn B."/>
            <person name="McCulloch K."/>
            <person name="Iverson T.M."/>
            <person name="Green R."/>
            <person name="Wilson D.N."/>
            <person name="Bachmann B.O."/>
        </authorList>
    </citation>
    <scope>NUCLEOTIDE SEQUENCE</scope>
    <source>
        <strain evidence="2">Africana</strain>
    </source>
</reference>
<dbReference type="AlphaFoldDB" id="A0A7D5Y5G9"/>
<evidence type="ECO:0000256" key="1">
    <source>
        <dbReference type="SAM" id="MobiDB-lite"/>
    </source>
</evidence>
<sequence>MGPGRPALSVPVGTLHHVEVWGPKLAGVVRCWGCLLGERSWQPFQDWSAGRSWNGSARRTSRRRSPRR</sequence>
<protein>
    <submittedName>
        <fullName evidence="2">Uncharacterized protein</fullName>
    </submittedName>
</protein>
<accession>A0A7D5Y5G9</accession>
<feature type="compositionally biased region" description="Basic residues" evidence="1">
    <location>
        <begin position="59"/>
        <end position="68"/>
    </location>
</feature>
<proteinExistence type="predicted"/>